<evidence type="ECO:0000256" key="2">
    <source>
        <dbReference type="ARBA" id="ARBA00022435"/>
    </source>
</evidence>
<keyword evidence="2 10" id="KW-0329">Glyoxylate bypass</keyword>
<feature type="binding site" evidence="10">
    <location>
        <position position="552"/>
    </location>
    <ligand>
        <name>acetyl-CoA</name>
        <dbReference type="ChEBI" id="CHEBI:57288"/>
    </ligand>
</feature>
<dbReference type="Pfam" id="PF20656">
    <property type="entry name" value="MS_N"/>
    <property type="match status" value="1"/>
</dbReference>
<feature type="domain" description="Malate synthase G alpha-beta insertion" evidence="16">
    <location>
        <begin position="160"/>
        <end position="235"/>
    </location>
</feature>
<feature type="domain" description="Malate synthase C-terminal" evidence="17">
    <location>
        <begin position="607"/>
        <end position="697"/>
    </location>
</feature>
<evidence type="ECO:0000256" key="3">
    <source>
        <dbReference type="ARBA" id="ARBA00022490"/>
    </source>
</evidence>
<feature type="binding site" evidence="10">
    <location>
        <position position="443"/>
    </location>
    <ligand>
        <name>Mg(2+)</name>
        <dbReference type="ChEBI" id="CHEBI:18420"/>
    </ligand>
</feature>
<name>A0A849KJ75_9BURK</name>
<keyword evidence="4 10" id="KW-0816">Tricarboxylic acid cycle</keyword>
<evidence type="ECO:0000256" key="1">
    <source>
        <dbReference type="ARBA" id="ARBA00001946"/>
    </source>
</evidence>
<dbReference type="UniPathway" id="UPA00703">
    <property type="reaction ID" value="UER00720"/>
</dbReference>
<comment type="subunit">
    <text evidence="10">Monomer.</text>
</comment>
<feature type="domain" description="Malate synthase TIM barrel" evidence="14">
    <location>
        <begin position="337"/>
        <end position="590"/>
    </location>
</feature>
<keyword evidence="5 10" id="KW-0808">Transferase</keyword>
<comment type="subcellular location">
    <subcellularLocation>
        <location evidence="10 13">Cytoplasm</location>
    </subcellularLocation>
</comment>
<organism evidence="18 19">
    <name type="scientific">Ramlibacter montanisoli</name>
    <dbReference type="NCBI Taxonomy" id="2732512"/>
    <lineage>
        <taxon>Bacteria</taxon>
        <taxon>Pseudomonadati</taxon>
        <taxon>Pseudomonadota</taxon>
        <taxon>Betaproteobacteria</taxon>
        <taxon>Burkholderiales</taxon>
        <taxon>Comamonadaceae</taxon>
        <taxon>Ramlibacter</taxon>
    </lineage>
</organism>
<evidence type="ECO:0000256" key="12">
    <source>
        <dbReference type="PIRSR" id="PIRSR601465-50"/>
    </source>
</evidence>
<dbReference type="InterPro" id="IPR046363">
    <property type="entry name" value="MS_N_TIM-barrel_dom"/>
</dbReference>
<gene>
    <name evidence="10" type="primary">glcB</name>
    <name evidence="18" type="ORF">HK415_17725</name>
</gene>
<dbReference type="GO" id="GO:0009436">
    <property type="term" value="P:glyoxylate catabolic process"/>
    <property type="evidence" value="ECO:0007669"/>
    <property type="project" value="TreeGrafter"/>
</dbReference>
<feature type="binding site" evidence="10">
    <location>
        <begin position="468"/>
        <end position="471"/>
    </location>
    <ligand>
        <name>glyoxylate</name>
        <dbReference type="ChEBI" id="CHEBI:36655"/>
    </ligand>
</feature>
<dbReference type="GO" id="GO:0006097">
    <property type="term" value="P:glyoxylate cycle"/>
    <property type="evidence" value="ECO:0007669"/>
    <property type="project" value="UniProtKB-UniRule"/>
</dbReference>
<keyword evidence="18" id="KW-0012">Acyltransferase</keyword>
<keyword evidence="7 10" id="KW-0460">Magnesium</keyword>
<dbReference type="Pfam" id="PF20658">
    <property type="entry name" value="MSG_insertion"/>
    <property type="match status" value="1"/>
</dbReference>
<feature type="binding site" evidence="10">
    <location>
        <position position="340"/>
    </location>
    <ligand>
        <name>glyoxylate</name>
        <dbReference type="ChEBI" id="CHEBI:36655"/>
    </ligand>
</feature>
<comment type="catalytic activity">
    <reaction evidence="9 10 13">
        <text>glyoxylate + acetyl-CoA + H2O = (S)-malate + CoA + H(+)</text>
        <dbReference type="Rhea" id="RHEA:18181"/>
        <dbReference type="ChEBI" id="CHEBI:15377"/>
        <dbReference type="ChEBI" id="CHEBI:15378"/>
        <dbReference type="ChEBI" id="CHEBI:15589"/>
        <dbReference type="ChEBI" id="CHEBI:36655"/>
        <dbReference type="ChEBI" id="CHEBI:57287"/>
        <dbReference type="ChEBI" id="CHEBI:57288"/>
        <dbReference type="EC" id="2.3.3.9"/>
    </reaction>
</comment>
<dbReference type="GO" id="GO:0005829">
    <property type="term" value="C:cytosol"/>
    <property type="evidence" value="ECO:0007669"/>
    <property type="project" value="TreeGrafter"/>
</dbReference>
<evidence type="ECO:0000313" key="18">
    <source>
        <dbReference type="EMBL" id="NNU44601.1"/>
    </source>
</evidence>
<feature type="binding site" evidence="10">
    <location>
        <begin position="125"/>
        <end position="126"/>
    </location>
    <ligand>
        <name>acetyl-CoA</name>
        <dbReference type="ChEBI" id="CHEBI:57288"/>
    </ligand>
</feature>
<evidence type="ECO:0000256" key="5">
    <source>
        <dbReference type="ARBA" id="ARBA00022679"/>
    </source>
</evidence>
<dbReference type="InterPro" id="IPR048357">
    <property type="entry name" value="MSG_insertion"/>
</dbReference>
<comment type="pathway">
    <text evidence="10 13">Carbohydrate metabolism; glyoxylate cycle; (S)-malate from isocitrate: step 2/2.</text>
</comment>
<dbReference type="InterPro" id="IPR048356">
    <property type="entry name" value="MS_N"/>
</dbReference>
<feature type="active site" description="Proton donor" evidence="10 12">
    <location>
        <position position="647"/>
    </location>
</feature>
<dbReference type="GO" id="GO:0004474">
    <property type="term" value="F:malate synthase activity"/>
    <property type="evidence" value="ECO:0007669"/>
    <property type="project" value="UniProtKB-UniRule"/>
</dbReference>
<dbReference type="AlphaFoldDB" id="A0A849KJ75"/>
<sequence length="748" mass="80739">MTSRTQIHGLAVDSALKRFLDEQVLPTVGVDGAKFWQGFDAIVRELSPKNASLLAERDRLQFELDTWHRGHPGPVQDMAAYRGFLEKIGYLVPVPKGAKATTANVDAELAVQAGPQLVVPILNARYALNAANARWGSLYDAFYGTDVIPETGGADKGPGYNEVRGAKVIARGRQVLDQAVPLAGGSHADATLYKVEGGQLVVQLKGGKSSGLKDPAKFAGHQGDAASPSSILVKNNGLHLDIVIDRKSAIGATDAAGVSDIVAEAALSTILDLEDSIAAVDAQDKLLAYRNWMGILQGTLTEQVSKGGKSFTRGLNPDRVYTGPDGREVRLHGRSLLFLRNVGHLMTNPAILWDGDKEIYEGIMDAVITTAIAMIDLQKGNGTKSGSDASVAGIRNSRTGSVYIVKPKMHGPAEVAFASELFGRVEQLLGLPANTVKLGIMDEERRTSVNLQACIEAAAARVAFINTGFLDRTGDEMHTAMYAGPMIRKGDMKSSAWIQSYEKNNVLVGLNCGLSGRAQIGKGMWAMPDLMAAMLEQKIVHPKAGANTAWVPSPTAATLHALHYHMVDVFDVQKSLQQGNTEAEREKLLQGLLTVPVAAQANWSAEERQQELDNNAQGILGYVVRWIDQGVGCSKVPDIHNVGLMEDRATLRISSQHICNWLLHGVVTEQQVRETFQRMAAVVDKQNAGDPAYQPMAGNWEKSFAYRAALDLVFKGKEQPSGYTEPLLHAWRLKVKEAAQAQPLARAA</sequence>
<feature type="domain" description="Malate synthase N-terminal" evidence="15">
    <location>
        <begin position="17"/>
        <end position="77"/>
    </location>
</feature>
<dbReference type="Gene3D" id="1.20.1220.12">
    <property type="entry name" value="Malate synthase, domain III"/>
    <property type="match status" value="1"/>
</dbReference>
<dbReference type="EC" id="2.3.3.9" evidence="10 11"/>
<feature type="binding site" evidence="10">
    <location>
        <position position="313"/>
    </location>
    <ligand>
        <name>acetyl-CoA</name>
        <dbReference type="ChEBI" id="CHEBI:57288"/>
    </ligand>
</feature>
<evidence type="ECO:0000256" key="4">
    <source>
        <dbReference type="ARBA" id="ARBA00022532"/>
    </source>
</evidence>
<accession>A0A849KJ75</accession>
<protein>
    <recommendedName>
        <fullName evidence="10 11">Malate synthase G</fullName>
        <ecNumber evidence="10 11">2.3.3.9</ecNumber>
    </recommendedName>
</protein>
<comment type="caution">
    <text evidence="18">The sequence shown here is derived from an EMBL/GenBank/DDBJ whole genome shotgun (WGS) entry which is preliminary data.</text>
</comment>
<evidence type="ECO:0000256" key="10">
    <source>
        <dbReference type="HAMAP-Rule" id="MF_00641"/>
    </source>
</evidence>
<comment type="similarity">
    <text evidence="10 13">Belongs to the malate synthase family. GlcB subfamily.</text>
</comment>
<reference evidence="18 19" key="1">
    <citation type="submission" date="2020-05" db="EMBL/GenBank/DDBJ databases">
        <authorList>
            <person name="Khan S.A."/>
            <person name="Jeon C.O."/>
            <person name="Chun B.H."/>
        </authorList>
    </citation>
    <scope>NUCLEOTIDE SEQUENCE [LARGE SCALE GENOMIC DNA]</scope>
    <source>
        <strain evidence="18 19">B156</strain>
    </source>
</reference>
<dbReference type="HAMAP" id="MF_00641">
    <property type="entry name" value="Malate_synth_G"/>
    <property type="match status" value="1"/>
</dbReference>
<reference evidence="18 19" key="2">
    <citation type="submission" date="2020-06" db="EMBL/GenBank/DDBJ databases">
        <title>Ramlibacter rhizophilus sp. nov., isolated from rhizosphere soil of national flower Mugunghwa from South Korea.</title>
        <authorList>
            <person name="Zheng-Fei Y."/>
            <person name="Huan T."/>
        </authorList>
    </citation>
    <scope>NUCLEOTIDE SEQUENCE [LARGE SCALE GENOMIC DNA]</scope>
    <source>
        <strain evidence="18 19">B156</strain>
    </source>
</reference>
<dbReference type="InterPro" id="IPR001465">
    <property type="entry name" value="Malate_synthase_TIM"/>
</dbReference>
<dbReference type="InterPro" id="IPR011076">
    <property type="entry name" value="Malate_synth_sf"/>
</dbReference>
<dbReference type="GO" id="GO:0006099">
    <property type="term" value="P:tricarboxylic acid cycle"/>
    <property type="evidence" value="ECO:0007669"/>
    <property type="project" value="UniProtKB-KW"/>
</dbReference>
<dbReference type="Pfam" id="PF01274">
    <property type="entry name" value="MS_TIM-barrel"/>
    <property type="match status" value="1"/>
</dbReference>
<proteinExistence type="inferred from homology"/>
<dbReference type="SUPFAM" id="SSF51645">
    <property type="entry name" value="Malate synthase G"/>
    <property type="match status" value="1"/>
</dbReference>
<feature type="modified residue" description="Cysteine sulfenic acid (-SOH)" evidence="10">
    <location>
        <position position="633"/>
    </location>
</feature>
<evidence type="ECO:0000256" key="6">
    <source>
        <dbReference type="ARBA" id="ARBA00022723"/>
    </source>
</evidence>
<dbReference type="GO" id="GO:0000287">
    <property type="term" value="F:magnesium ion binding"/>
    <property type="evidence" value="ECO:0007669"/>
    <property type="project" value="TreeGrafter"/>
</dbReference>
<feature type="active site" description="Proton acceptor" evidence="10 12">
    <location>
        <position position="340"/>
    </location>
</feature>
<dbReference type="Pfam" id="PF20659">
    <property type="entry name" value="MS_C"/>
    <property type="match status" value="1"/>
</dbReference>
<dbReference type="Proteomes" id="UP000552954">
    <property type="component" value="Unassembled WGS sequence"/>
</dbReference>
<dbReference type="PANTHER" id="PTHR42739">
    <property type="entry name" value="MALATE SYNTHASE G"/>
    <property type="match status" value="1"/>
</dbReference>
<dbReference type="EMBL" id="JABFCS010000001">
    <property type="protein sequence ID" value="NNU44601.1"/>
    <property type="molecule type" value="Genomic_DNA"/>
</dbReference>
<keyword evidence="19" id="KW-1185">Reference proteome</keyword>
<dbReference type="InterPro" id="IPR044856">
    <property type="entry name" value="Malate_synth_C_sf"/>
</dbReference>
<evidence type="ECO:0000259" key="17">
    <source>
        <dbReference type="Pfam" id="PF20659"/>
    </source>
</evidence>
<keyword evidence="3 10" id="KW-0963">Cytoplasm</keyword>
<keyword evidence="8 10" id="KW-0558">Oxidation</keyword>
<feature type="binding site" evidence="10">
    <location>
        <position position="471"/>
    </location>
    <ligand>
        <name>Mg(2+)</name>
        <dbReference type="ChEBI" id="CHEBI:18420"/>
    </ligand>
</feature>
<comment type="caution">
    <text evidence="10">Lacks conserved residue(s) required for the propagation of feature annotation.</text>
</comment>
<evidence type="ECO:0000313" key="19">
    <source>
        <dbReference type="Proteomes" id="UP000552954"/>
    </source>
</evidence>
<evidence type="ECO:0000259" key="15">
    <source>
        <dbReference type="Pfam" id="PF20656"/>
    </source>
</evidence>
<dbReference type="NCBIfam" id="NF002825">
    <property type="entry name" value="PRK02999.1"/>
    <property type="match status" value="1"/>
</dbReference>
<dbReference type="RefSeq" id="WP_171561540.1">
    <property type="nucleotide sequence ID" value="NZ_JABFCS010000001.1"/>
</dbReference>
<keyword evidence="6 10" id="KW-0479">Metal-binding</keyword>
<feature type="binding site" evidence="10">
    <location>
        <position position="443"/>
    </location>
    <ligand>
        <name>glyoxylate</name>
        <dbReference type="ChEBI" id="CHEBI:36655"/>
    </ligand>
</feature>
<comment type="function">
    <text evidence="10">Involved in the glycolate utilization. Catalyzes the condensation and subsequent hydrolysis of acetyl-coenzyme A (acetyl-CoA) and glyoxylate to form malate and CoA.</text>
</comment>
<dbReference type="InterPro" id="IPR048355">
    <property type="entry name" value="MS_C"/>
</dbReference>
<evidence type="ECO:0000259" key="16">
    <source>
        <dbReference type="Pfam" id="PF20658"/>
    </source>
</evidence>
<evidence type="ECO:0000256" key="11">
    <source>
        <dbReference type="NCBIfam" id="TIGR01345"/>
    </source>
</evidence>
<dbReference type="InterPro" id="IPR006253">
    <property type="entry name" value="Malate_synthG"/>
</dbReference>
<evidence type="ECO:0000256" key="13">
    <source>
        <dbReference type="RuleBase" id="RU003572"/>
    </source>
</evidence>
<feature type="binding site" evidence="10">
    <location>
        <position position="276"/>
    </location>
    <ligand>
        <name>acetyl-CoA</name>
        <dbReference type="ChEBI" id="CHEBI:57288"/>
    </ligand>
</feature>
<dbReference type="NCBIfam" id="TIGR01345">
    <property type="entry name" value="malate_syn_G"/>
    <property type="match status" value="1"/>
</dbReference>
<evidence type="ECO:0000259" key="14">
    <source>
        <dbReference type="Pfam" id="PF01274"/>
    </source>
</evidence>
<evidence type="ECO:0000256" key="8">
    <source>
        <dbReference type="ARBA" id="ARBA00023097"/>
    </source>
</evidence>
<dbReference type="PANTHER" id="PTHR42739:SF1">
    <property type="entry name" value="MALATE SYNTHASE G"/>
    <property type="match status" value="1"/>
</dbReference>
<evidence type="ECO:0000256" key="7">
    <source>
        <dbReference type="ARBA" id="ARBA00022842"/>
    </source>
</evidence>
<feature type="binding site" evidence="10">
    <location>
        <position position="118"/>
    </location>
    <ligand>
        <name>acetyl-CoA</name>
        <dbReference type="ChEBI" id="CHEBI:57288"/>
    </ligand>
</feature>
<dbReference type="Gene3D" id="3.20.20.360">
    <property type="entry name" value="Malate synthase, domain 3"/>
    <property type="match status" value="2"/>
</dbReference>
<evidence type="ECO:0000256" key="9">
    <source>
        <dbReference type="ARBA" id="ARBA00047918"/>
    </source>
</evidence>
<comment type="cofactor">
    <cofactor evidence="1 10">
        <name>Mg(2+)</name>
        <dbReference type="ChEBI" id="CHEBI:18420"/>
    </cofactor>
</comment>